<keyword evidence="4 7" id="KW-1133">Transmembrane helix</keyword>
<feature type="transmembrane region" description="Helical" evidence="7">
    <location>
        <begin position="412"/>
        <end position="431"/>
    </location>
</feature>
<feature type="transmembrane region" description="Helical" evidence="7">
    <location>
        <begin position="376"/>
        <end position="392"/>
    </location>
</feature>
<keyword evidence="10" id="KW-1185">Reference proteome</keyword>
<feature type="transmembrane region" description="Helical" evidence="7">
    <location>
        <begin position="457"/>
        <end position="476"/>
    </location>
</feature>
<dbReference type="PANTHER" id="PTHR43507">
    <property type="entry name" value="NADH-UBIQUINONE OXIDOREDUCTASE CHAIN 4"/>
    <property type="match status" value="1"/>
</dbReference>
<dbReference type="OrthoDB" id="9768329at2"/>
<evidence type="ECO:0000313" key="9">
    <source>
        <dbReference type="EMBL" id="SFN18280.1"/>
    </source>
</evidence>
<feature type="transmembrane region" description="Helical" evidence="7">
    <location>
        <begin position="135"/>
        <end position="155"/>
    </location>
</feature>
<feature type="transmembrane region" description="Helical" evidence="7">
    <location>
        <begin position="34"/>
        <end position="54"/>
    </location>
</feature>
<evidence type="ECO:0000256" key="1">
    <source>
        <dbReference type="ARBA" id="ARBA00004127"/>
    </source>
</evidence>
<feature type="transmembrane region" description="Helical" evidence="7">
    <location>
        <begin position="111"/>
        <end position="129"/>
    </location>
</feature>
<feature type="transmembrane region" description="Helical" evidence="7">
    <location>
        <begin position="167"/>
        <end position="186"/>
    </location>
</feature>
<evidence type="ECO:0000259" key="8">
    <source>
        <dbReference type="Pfam" id="PF00361"/>
    </source>
</evidence>
<reference evidence="10" key="1">
    <citation type="submission" date="2016-10" db="EMBL/GenBank/DDBJ databases">
        <authorList>
            <person name="Varghese N."/>
            <person name="Submissions S."/>
        </authorList>
    </citation>
    <scope>NUCLEOTIDE SEQUENCE [LARGE SCALE GENOMIC DNA]</scope>
    <source>
        <strain evidence="10">DSM 6150</strain>
    </source>
</reference>
<comment type="subcellular location">
    <subcellularLocation>
        <location evidence="1">Endomembrane system</location>
        <topology evidence="1">Multi-pass membrane protein</topology>
    </subcellularLocation>
    <subcellularLocation>
        <location evidence="6">Membrane</location>
        <topology evidence="6">Multi-pass membrane protein</topology>
    </subcellularLocation>
</comment>
<dbReference type="Pfam" id="PF00361">
    <property type="entry name" value="Proton_antipo_M"/>
    <property type="match status" value="1"/>
</dbReference>
<dbReference type="GO" id="GO:0042773">
    <property type="term" value="P:ATP synthesis coupled electron transport"/>
    <property type="evidence" value="ECO:0007669"/>
    <property type="project" value="InterPro"/>
</dbReference>
<feature type="transmembrane region" description="Helical" evidence="7">
    <location>
        <begin position="274"/>
        <end position="295"/>
    </location>
</feature>
<dbReference type="Proteomes" id="UP000242869">
    <property type="component" value="Unassembled WGS sequence"/>
</dbReference>
<evidence type="ECO:0000313" key="10">
    <source>
        <dbReference type="Proteomes" id="UP000242869"/>
    </source>
</evidence>
<evidence type="ECO:0000256" key="3">
    <source>
        <dbReference type="ARBA" id="ARBA00022692"/>
    </source>
</evidence>
<dbReference type="NCBIfam" id="NF004499">
    <property type="entry name" value="PRK05846.1-3"/>
    <property type="match status" value="1"/>
</dbReference>
<dbReference type="GO" id="GO:0048039">
    <property type="term" value="F:ubiquinone binding"/>
    <property type="evidence" value="ECO:0007669"/>
    <property type="project" value="TreeGrafter"/>
</dbReference>
<feature type="transmembrane region" description="Helical" evidence="7">
    <location>
        <begin position="206"/>
        <end position="225"/>
    </location>
</feature>
<dbReference type="InterPro" id="IPR010227">
    <property type="entry name" value="NADH_Q_OxRdtase_chainM/4"/>
</dbReference>
<feature type="transmembrane region" description="Helical" evidence="7">
    <location>
        <begin position="246"/>
        <end position="268"/>
    </location>
</feature>
<dbReference type="PRINTS" id="PR01437">
    <property type="entry name" value="NUOXDRDTASE4"/>
</dbReference>
<dbReference type="GO" id="GO:0015990">
    <property type="term" value="P:electron transport coupled proton transport"/>
    <property type="evidence" value="ECO:0007669"/>
    <property type="project" value="TreeGrafter"/>
</dbReference>
<evidence type="ECO:0000256" key="5">
    <source>
        <dbReference type="ARBA" id="ARBA00023136"/>
    </source>
</evidence>
<feature type="transmembrane region" description="Helical" evidence="7">
    <location>
        <begin position="334"/>
        <end position="356"/>
    </location>
</feature>
<feature type="domain" description="NADH:quinone oxidoreductase/Mrp antiporter transmembrane" evidence="8">
    <location>
        <begin position="131"/>
        <end position="421"/>
    </location>
</feature>
<evidence type="ECO:0000256" key="6">
    <source>
        <dbReference type="RuleBase" id="RU000320"/>
    </source>
</evidence>
<proteinExistence type="inferred from homology"/>
<dbReference type="RefSeq" id="WP_091191630.1">
    <property type="nucleotide sequence ID" value="NZ_FOVE01000004.1"/>
</dbReference>
<organism evidence="9 10">
    <name type="scientific">Formivibrio citricus</name>
    <dbReference type="NCBI Taxonomy" id="83765"/>
    <lineage>
        <taxon>Bacteria</taxon>
        <taxon>Pseudomonadati</taxon>
        <taxon>Pseudomonadota</taxon>
        <taxon>Betaproteobacteria</taxon>
        <taxon>Neisseriales</taxon>
        <taxon>Chitinibacteraceae</taxon>
        <taxon>Formivibrio</taxon>
    </lineage>
</organism>
<comment type="similarity">
    <text evidence="2">Belongs to the complex I subunit 4 family.</text>
</comment>
<gene>
    <name evidence="9" type="ORF">SAMN05660284_00784</name>
</gene>
<dbReference type="GO" id="GO:0003954">
    <property type="term" value="F:NADH dehydrogenase activity"/>
    <property type="evidence" value="ECO:0007669"/>
    <property type="project" value="TreeGrafter"/>
</dbReference>
<sequence>MTGHLLSLAIWLPVVAGMLVLATGNDRHANVARWLALAGALASFLVTLPLYTGFQSLHGGPQFEEMRPWIASLNINYHLGVDGLSMWFVLLNSFVTLMVVIAGWQVIQERVAQYMAAFLIMCGLINGAFAALDAMLFYVFFEAMLIPMYLIIGVWGGPRRVYAALKFFLYTLLGSLLTLVALIYLYQKAGGSFEIADFVRAELPLSAQALLLVAFFFAFAVKVPMWPVHTWLPDAHVEAPTGGSMVLAAITLKLGAYGFLRFALPILPDACREYAWLFIALSLVAVIYIGLVALVQTDMKKLVAYSSISHMGFVTLGLFMFAKGELNQYAVEGAIIQMISHGFVSAAMFYCIGVMYDRVHSRKIADYGGVANRMPIFAAFMVLFAMANSGLPGTSGFVGEFMVVLGAVQVNFWYAFAAATTLIFGAGYTLWMVKRVIFGEAGNAHVAELKDVSPREFLVLAVLAISVLGMGLYPRLFGDVLHESTNDLIRAAAVSKLPKNNLPLPGADAADLSDSPLPNKVKP</sequence>
<protein>
    <submittedName>
        <fullName evidence="9">NADH-quinone oxidoreductase subunit M</fullName>
    </submittedName>
</protein>
<feature type="transmembrane region" description="Helical" evidence="7">
    <location>
        <begin position="302"/>
        <end position="322"/>
    </location>
</feature>
<name>A0A1I4WYS5_9NEIS</name>
<feature type="transmembrane region" description="Helical" evidence="7">
    <location>
        <begin position="84"/>
        <end position="104"/>
    </location>
</feature>
<accession>A0A1I4WYS5</accession>
<dbReference type="NCBIfam" id="TIGR01972">
    <property type="entry name" value="NDH_I_M"/>
    <property type="match status" value="1"/>
</dbReference>
<dbReference type="NCBIfam" id="NF004501">
    <property type="entry name" value="PRK05846.1-5"/>
    <property type="match status" value="1"/>
</dbReference>
<dbReference type="EMBL" id="FOVE01000004">
    <property type="protein sequence ID" value="SFN18280.1"/>
    <property type="molecule type" value="Genomic_DNA"/>
</dbReference>
<evidence type="ECO:0000256" key="7">
    <source>
        <dbReference type="SAM" id="Phobius"/>
    </source>
</evidence>
<dbReference type="PANTHER" id="PTHR43507:SF1">
    <property type="entry name" value="NADH-UBIQUINONE OXIDOREDUCTASE CHAIN 4"/>
    <property type="match status" value="1"/>
</dbReference>
<dbReference type="GO" id="GO:0016020">
    <property type="term" value="C:membrane"/>
    <property type="evidence" value="ECO:0007669"/>
    <property type="project" value="UniProtKB-SubCell"/>
</dbReference>
<dbReference type="GO" id="GO:0008137">
    <property type="term" value="F:NADH dehydrogenase (ubiquinone) activity"/>
    <property type="evidence" value="ECO:0007669"/>
    <property type="project" value="InterPro"/>
</dbReference>
<keyword evidence="5 7" id="KW-0472">Membrane</keyword>
<evidence type="ECO:0000256" key="2">
    <source>
        <dbReference type="ARBA" id="ARBA00009025"/>
    </source>
</evidence>
<dbReference type="InterPro" id="IPR003918">
    <property type="entry name" value="NADH_UbQ_OxRdtase"/>
</dbReference>
<dbReference type="GO" id="GO:0012505">
    <property type="term" value="C:endomembrane system"/>
    <property type="evidence" value="ECO:0007669"/>
    <property type="project" value="UniProtKB-SubCell"/>
</dbReference>
<feature type="transmembrane region" description="Helical" evidence="7">
    <location>
        <begin position="6"/>
        <end position="22"/>
    </location>
</feature>
<evidence type="ECO:0000256" key="4">
    <source>
        <dbReference type="ARBA" id="ARBA00022989"/>
    </source>
</evidence>
<dbReference type="STRING" id="83765.SAMN05660284_00784"/>
<keyword evidence="3 6" id="KW-0812">Transmembrane</keyword>
<dbReference type="AlphaFoldDB" id="A0A1I4WYS5"/>
<dbReference type="InterPro" id="IPR001750">
    <property type="entry name" value="ND/Mrp_TM"/>
</dbReference>